<dbReference type="EMBL" id="CALSDN010000008">
    <property type="protein sequence ID" value="CAH6722063.1"/>
    <property type="molecule type" value="Genomic_DNA"/>
</dbReference>
<protein>
    <submittedName>
        <fullName evidence="1">Protein Ivy1p</fullName>
    </submittedName>
</protein>
<organism evidence="1 2">
    <name type="scientific">[Candida] jaroonii</name>
    <dbReference type="NCBI Taxonomy" id="467808"/>
    <lineage>
        <taxon>Eukaryota</taxon>
        <taxon>Fungi</taxon>
        <taxon>Dikarya</taxon>
        <taxon>Ascomycota</taxon>
        <taxon>Saccharomycotina</taxon>
        <taxon>Pichiomycetes</taxon>
        <taxon>Debaryomycetaceae</taxon>
        <taxon>Yamadazyma</taxon>
    </lineage>
</organism>
<proteinExistence type="predicted"/>
<comment type="caution">
    <text evidence="1">The sequence shown here is derived from an EMBL/GenBank/DDBJ whole genome shotgun (WGS) entry which is preliminary data.</text>
</comment>
<sequence length="425" mass="48183">MQQRDTLRSGSTNNGSIMGHKHSSSTSSAPPEHLSEFYSFMNNKSNLSLSPNQSPNVRDFSQSNKRITRQPSLNTFTSFTPSVLDLPNIINSKDFDNSIQTYETMLSKADKLRNALLLVSEAANEFGQSLEDTINLNPKVNSSKQVSDGLINAGSLQYIIGSNNQILSRLLSNNFQQPLKEKLEELKSNYETNHKYYQQEVRLKSKILRAKELENIKLSKSKTRNLTIYKNNLMNLTSQLDEIDRLKYDYYHDVNSMMEEFNQNQLLIKTGSIIRAELELFEGIARKGWTGGGLDQLLSISPDLFAINEDETHSFENYNMDNIDEDDESLISDMEAQEVVDSNTETKADETVETVKLHTRSDSKLESMKNLDISTPRNEELDEDDVKDMDESFSLPKINGHSLVNSQGKSDGSFNNDDILNELDD</sequence>
<dbReference type="Proteomes" id="UP001152531">
    <property type="component" value="Unassembled WGS sequence"/>
</dbReference>
<evidence type="ECO:0000313" key="1">
    <source>
        <dbReference type="EMBL" id="CAH6722063.1"/>
    </source>
</evidence>
<reference evidence="1" key="1">
    <citation type="submission" date="2022-06" db="EMBL/GenBank/DDBJ databases">
        <authorList>
            <person name="Legras J.-L."/>
            <person name="Devillers H."/>
            <person name="Grondin C."/>
        </authorList>
    </citation>
    <scope>NUCLEOTIDE SEQUENCE</scope>
    <source>
        <strain evidence="1">CLIB 1444</strain>
    </source>
</reference>
<name>A0ACA9YB18_9ASCO</name>
<gene>
    <name evidence="1" type="ORF">CLIB1444_08S01046</name>
</gene>
<evidence type="ECO:0000313" key="2">
    <source>
        <dbReference type="Proteomes" id="UP001152531"/>
    </source>
</evidence>
<accession>A0ACA9YB18</accession>
<keyword evidence="2" id="KW-1185">Reference proteome</keyword>